<organism evidence="1 2">
    <name type="scientific">Qipengyuania citrea LAMA 915</name>
    <dbReference type="NCBI Taxonomy" id="1306953"/>
    <lineage>
        <taxon>Bacteria</taxon>
        <taxon>Pseudomonadati</taxon>
        <taxon>Pseudomonadota</taxon>
        <taxon>Alphaproteobacteria</taxon>
        <taxon>Sphingomonadales</taxon>
        <taxon>Erythrobacteraceae</taxon>
        <taxon>Qipengyuania</taxon>
    </lineage>
</organism>
<dbReference type="EMBL" id="JYNE01000017">
    <property type="protein sequence ID" value="KNH03088.1"/>
    <property type="molecule type" value="Genomic_DNA"/>
</dbReference>
<protein>
    <submittedName>
        <fullName evidence="1">Uncharacterized protein</fullName>
    </submittedName>
</protein>
<name>A0A0L1KGG5_9SPHN</name>
<dbReference type="PATRIC" id="fig|1306953.7.peg.2967"/>
<accession>A0A0L1KGG5</accession>
<reference evidence="1" key="1">
    <citation type="submission" date="2015-02" db="EMBL/GenBank/DDBJ databases">
        <authorList>
            <person name="Chooi Y.-H."/>
        </authorList>
    </citation>
    <scope>NUCLEOTIDE SEQUENCE [LARGE SCALE GENOMIC DNA]</scope>
    <source>
        <strain evidence="1">LAMA 915</strain>
    </source>
</reference>
<sequence length="115" mass="13597">MANWNIRWHWQIASQKGEEAYGFVLEKFAETSKRGSGQASSHTFGAQQKKTVPIIAEYSDFWADQIQSEEFHLYLIGVVRYTDIFLRPHVTEFFYKYNAKSPTRFGQMQWHNRVT</sequence>
<evidence type="ECO:0000313" key="1">
    <source>
        <dbReference type="EMBL" id="KNH03088.1"/>
    </source>
</evidence>
<comment type="caution">
    <text evidence="1">The sequence shown here is derived from an EMBL/GenBank/DDBJ whole genome shotgun (WGS) entry which is preliminary data.</text>
</comment>
<proteinExistence type="predicted"/>
<dbReference type="AlphaFoldDB" id="A0A0L1KGG5"/>
<dbReference type="Proteomes" id="UP000037446">
    <property type="component" value="Unassembled WGS sequence"/>
</dbReference>
<gene>
    <name evidence="1" type="ORF">J121_2867</name>
</gene>
<evidence type="ECO:0000313" key="2">
    <source>
        <dbReference type="Proteomes" id="UP000037446"/>
    </source>
</evidence>